<keyword evidence="1" id="KW-1133">Transmembrane helix</keyword>
<dbReference type="AlphaFoldDB" id="A0A428DJ33"/>
<feature type="transmembrane region" description="Helical" evidence="1">
    <location>
        <begin position="50"/>
        <end position="67"/>
    </location>
</feature>
<dbReference type="Proteomes" id="UP000267870">
    <property type="component" value="Unassembled WGS sequence"/>
</dbReference>
<comment type="caution">
    <text evidence="2">The sequence shown here is derived from an EMBL/GenBank/DDBJ whole genome shotgun (WGS) entry which is preliminary data.</text>
</comment>
<evidence type="ECO:0000256" key="1">
    <source>
        <dbReference type="SAM" id="Phobius"/>
    </source>
</evidence>
<dbReference type="EMBL" id="RJNZ01000001">
    <property type="protein sequence ID" value="RSI94217.1"/>
    <property type="molecule type" value="Genomic_DNA"/>
</dbReference>
<proteinExistence type="predicted"/>
<keyword evidence="1" id="KW-0812">Transmembrane</keyword>
<sequence length="70" mass="8525">MHNKETRNTHMKEAFDIIKDKYGLSKALELFEKNQEKLLMNKVIQKKVKFYILSIKFFLKYGIIYEIRLL</sequence>
<dbReference type="EC" id="3.1.3.48" evidence="2"/>
<keyword evidence="2" id="KW-0378">Hydrolase</keyword>
<protein>
    <submittedName>
        <fullName evidence="2">Tyrosine-protein phosphatase CpsB</fullName>
        <ecNumber evidence="2">3.1.3.48</ecNumber>
    </submittedName>
</protein>
<evidence type="ECO:0000313" key="3">
    <source>
        <dbReference type="Proteomes" id="UP000267870"/>
    </source>
</evidence>
<evidence type="ECO:0000313" key="2">
    <source>
        <dbReference type="EMBL" id="RSI94217.1"/>
    </source>
</evidence>
<name>A0A428DJ33_STRMT</name>
<organism evidence="2 3">
    <name type="scientific">Streptococcus mitis</name>
    <dbReference type="NCBI Taxonomy" id="28037"/>
    <lineage>
        <taxon>Bacteria</taxon>
        <taxon>Bacillati</taxon>
        <taxon>Bacillota</taxon>
        <taxon>Bacilli</taxon>
        <taxon>Lactobacillales</taxon>
        <taxon>Streptococcaceae</taxon>
        <taxon>Streptococcus</taxon>
        <taxon>Streptococcus mitis group</taxon>
    </lineage>
</organism>
<reference evidence="2 3" key="1">
    <citation type="submission" date="2018-11" db="EMBL/GenBank/DDBJ databases">
        <title>Species Designations Belie Phenotypic and Genotypic Heterogeneity in Oral Streptococci.</title>
        <authorList>
            <person name="Velsko I."/>
        </authorList>
    </citation>
    <scope>NUCLEOTIDE SEQUENCE [LARGE SCALE GENOMIC DNA]</scope>
    <source>
        <strain evidence="2 3">BCC55</strain>
    </source>
</reference>
<gene>
    <name evidence="2" type="primary">cpsB_1</name>
    <name evidence="2" type="ORF">D8845_00360</name>
</gene>
<dbReference type="Gene3D" id="3.20.20.140">
    <property type="entry name" value="Metal-dependent hydrolases"/>
    <property type="match status" value="1"/>
</dbReference>
<keyword evidence="1" id="KW-0472">Membrane</keyword>
<accession>A0A428DJ33</accession>
<dbReference type="GO" id="GO:0004725">
    <property type="term" value="F:protein tyrosine phosphatase activity"/>
    <property type="evidence" value="ECO:0007669"/>
    <property type="project" value="UniProtKB-EC"/>
</dbReference>